<protein>
    <submittedName>
        <fullName evidence="4">Uncharacterized protein</fullName>
    </submittedName>
</protein>
<comment type="caution">
    <text evidence="4">The sequence shown here is derived from an EMBL/GenBank/DDBJ whole genome shotgun (WGS) entry which is preliminary data.</text>
</comment>
<sequence length="566" mass="65342">MIKRSISRHVLSVLCLLCSFWMVHNGAFAQEPRSNAQESTLSLNQIRGNLDNVNAKRAKVLRDLENTEDLAHREDLEVTLAQLDQQKRNFEKMFERTALGGLEVELYHIADNEEEEILQYDWQKELIKIVQPVFSSLQNLTESQRKRDFIRTTRSELEENVIAIDEALLHLDEIDRSQLNDASLRQLNKIHNNWELRRSYYENQLELINLQYRQMEREGSLYERVVQGVWSFITNEGKVLFFSLGTFFGLLYLFSWVLRRIVARHEKKVQSLPHVKKTTLAWRIILLVYEIFSFVVAFSALLIILHSSGDMVLFGFAILIILAMIISLRNSIPAYFKRLRTFLNMGLAREGERVIYQGIPWEIEHINLYSVFLFNPALDNGRVRLTIDCLEDMISRDVPHDEAYYPTTQGDTVLINSIYARVVRQTPETVYLETYGTAFEYGTEEFAASKPMNLTAGYIASTKFIIDGIHSGDDIGEMIESLKLEVERQLANDPECEAFVNAVYANFREINLYGDLVFGMSISMGANAEGYYNALPRLLQRCGVIAAKRYGWKLPKKSLVAEQINL</sequence>
<feature type="chain" id="PRO_5039522968" evidence="3">
    <location>
        <begin position="30"/>
        <end position="566"/>
    </location>
</feature>
<keyword evidence="3" id="KW-0732">Signal</keyword>
<keyword evidence="2" id="KW-0812">Transmembrane</keyword>
<reference evidence="4" key="2">
    <citation type="submission" date="2021-04" db="EMBL/GenBank/DDBJ databases">
        <authorList>
            <person name="Gilroy R."/>
        </authorList>
    </citation>
    <scope>NUCLEOTIDE SEQUENCE</scope>
    <source>
        <strain evidence="4">CHK160-9182</strain>
    </source>
</reference>
<keyword evidence="2" id="KW-0472">Membrane</keyword>
<reference evidence="4" key="1">
    <citation type="journal article" date="2021" name="PeerJ">
        <title>Extensive microbial diversity within the chicken gut microbiome revealed by metagenomics and culture.</title>
        <authorList>
            <person name="Gilroy R."/>
            <person name="Ravi A."/>
            <person name="Getino M."/>
            <person name="Pursley I."/>
            <person name="Horton D.L."/>
            <person name="Alikhan N.F."/>
            <person name="Baker D."/>
            <person name="Gharbi K."/>
            <person name="Hall N."/>
            <person name="Watson M."/>
            <person name="Adriaenssens E.M."/>
            <person name="Foster-Nyarko E."/>
            <person name="Jarju S."/>
            <person name="Secka A."/>
            <person name="Antonio M."/>
            <person name="Oren A."/>
            <person name="Chaudhuri R.R."/>
            <person name="La Ragione R."/>
            <person name="Hildebrand F."/>
            <person name="Pallen M.J."/>
        </authorList>
    </citation>
    <scope>NUCLEOTIDE SEQUENCE</scope>
    <source>
        <strain evidence="4">CHK160-9182</strain>
    </source>
</reference>
<accession>A0A9D1Q7Q0</accession>
<dbReference type="AlphaFoldDB" id="A0A9D1Q7Q0"/>
<proteinExistence type="predicted"/>
<keyword evidence="2" id="KW-1133">Transmembrane helix</keyword>
<name>A0A9D1Q7Q0_9GAMM</name>
<evidence type="ECO:0000313" key="4">
    <source>
        <dbReference type="EMBL" id="HIW06971.1"/>
    </source>
</evidence>
<dbReference type="Proteomes" id="UP000823934">
    <property type="component" value="Unassembled WGS sequence"/>
</dbReference>
<feature type="transmembrane region" description="Helical" evidence="2">
    <location>
        <begin position="280"/>
        <end position="305"/>
    </location>
</feature>
<evidence type="ECO:0000313" key="5">
    <source>
        <dbReference type="Proteomes" id="UP000823934"/>
    </source>
</evidence>
<gene>
    <name evidence="4" type="ORF">H9889_06560</name>
</gene>
<evidence type="ECO:0000256" key="3">
    <source>
        <dbReference type="SAM" id="SignalP"/>
    </source>
</evidence>
<organism evidence="4 5">
    <name type="scientific">Candidatus Ignatzschineria merdigallinarum</name>
    <dbReference type="NCBI Taxonomy" id="2838621"/>
    <lineage>
        <taxon>Bacteria</taxon>
        <taxon>Pseudomonadati</taxon>
        <taxon>Pseudomonadota</taxon>
        <taxon>Gammaproteobacteria</taxon>
        <taxon>Cardiobacteriales</taxon>
        <taxon>Ignatzschineriaceae</taxon>
        <taxon>Ignatzschineria</taxon>
    </lineage>
</organism>
<evidence type="ECO:0000256" key="2">
    <source>
        <dbReference type="SAM" id="Phobius"/>
    </source>
</evidence>
<keyword evidence="1" id="KW-0175">Coiled coil</keyword>
<feature type="signal peptide" evidence="3">
    <location>
        <begin position="1"/>
        <end position="29"/>
    </location>
</feature>
<evidence type="ECO:0000256" key="1">
    <source>
        <dbReference type="SAM" id="Coils"/>
    </source>
</evidence>
<feature type="coiled-coil region" evidence="1">
    <location>
        <begin position="50"/>
        <end position="93"/>
    </location>
</feature>
<feature type="transmembrane region" description="Helical" evidence="2">
    <location>
        <begin position="239"/>
        <end position="259"/>
    </location>
</feature>
<dbReference type="EMBL" id="DXHP01000145">
    <property type="protein sequence ID" value="HIW06971.1"/>
    <property type="molecule type" value="Genomic_DNA"/>
</dbReference>
<feature type="transmembrane region" description="Helical" evidence="2">
    <location>
        <begin position="311"/>
        <end position="328"/>
    </location>
</feature>